<evidence type="ECO:0000256" key="2">
    <source>
        <dbReference type="ARBA" id="ARBA00022448"/>
    </source>
</evidence>
<keyword evidence="5 13" id="KW-0653">Protein transport</keyword>
<dbReference type="InterPro" id="IPR005665">
    <property type="entry name" value="SecF_bac"/>
</dbReference>
<evidence type="ECO:0000259" key="14">
    <source>
        <dbReference type="Pfam" id="PF02355"/>
    </source>
</evidence>
<dbReference type="FunFam" id="1.20.1640.10:FF:000024">
    <property type="entry name" value="Multifunctional fusion protein"/>
    <property type="match status" value="1"/>
</dbReference>
<evidence type="ECO:0000313" key="16">
    <source>
        <dbReference type="Proteomes" id="UP000294614"/>
    </source>
</evidence>
<dbReference type="NCBIfam" id="TIGR00916">
    <property type="entry name" value="2A0604s01"/>
    <property type="match status" value="1"/>
</dbReference>
<dbReference type="RefSeq" id="WP_132874396.1">
    <property type="nucleotide sequence ID" value="NZ_JAJUHT010000008.1"/>
</dbReference>
<gene>
    <name evidence="13" type="primary">secF</name>
    <name evidence="15" type="ORF">C8D98_2423</name>
</gene>
<dbReference type="Gene3D" id="1.20.1640.10">
    <property type="entry name" value="Multidrug efflux transporter AcrB transmembrane domain"/>
    <property type="match status" value="1"/>
</dbReference>
<dbReference type="GO" id="GO:0006605">
    <property type="term" value="P:protein targeting"/>
    <property type="evidence" value="ECO:0007669"/>
    <property type="project" value="UniProtKB-UniRule"/>
</dbReference>
<feature type="transmembrane region" description="Helical" evidence="13">
    <location>
        <begin position="190"/>
        <end position="211"/>
    </location>
</feature>
<evidence type="ECO:0000256" key="6">
    <source>
        <dbReference type="ARBA" id="ARBA00022989"/>
    </source>
</evidence>
<evidence type="ECO:0000256" key="5">
    <source>
        <dbReference type="ARBA" id="ARBA00022927"/>
    </source>
</evidence>
<keyword evidence="7 13" id="KW-0811">Translocation</keyword>
<keyword evidence="8 13" id="KW-0472">Membrane</keyword>
<dbReference type="InterPro" id="IPR022813">
    <property type="entry name" value="SecD/SecF_arch_bac"/>
</dbReference>
<dbReference type="GO" id="GO:0065002">
    <property type="term" value="P:intracellular protein transmembrane transport"/>
    <property type="evidence" value="ECO:0007669"/>
    <property type="project" value="UniProtKB-UniRule"/>
</dbReference>
<evidence type="ECO:0000256" key="13">
    <source>
        <dbReference type="HAMAP-Rule" id="MF_01464"/>
    </source>
</evidence>
<feature type="transmembrane region" description="Helical" evidence="13">
    <location>
        <begin position="138"/>
        <end position="156"/>
    </location>
</feature>
<comment type="similarity">
    <text evidence="10">In the C-terminal section; belongs to the SecD/SecF family. SecF subfamily.</text>
</comment>
<accession>A0A4R1K8N3</accession>
<dbReference type="Pfam" id="PF02355">
    <property type="entry name" value="SecD_SecF_C"/>
    <property type="match status" value="1"/>
</dbReference>
<comment type="similarity">
    <text evidence="13">Belongs to the SecD/SecF family. SecF subfamily.</text>
</comment>
<evidence type="ECO:0000256" key="4">
    <source>
        <dbReference type="ARBA" id="ARBA00022692"/>
    </source>
</evidence>
<keyword evidence="4 13" id="KW-0812">Transmembrane</keyword>
<dbReference type="OrthoDB" id="9774769at2"/>
<comment type="subunit">
    <text evidence="13">Forms a complex with SecD. Part of the essential Sec protein translocation apparatus which comprises SecA, SecYEG and auxiliary proteins SecDF. Other proteins may also be involved.</text>
</comment>
<proteinExistence type="inferred from homology"/>
<protein>
    <recommendedName>
        <fullName evidence="13">Protein-export membrane protein SecF</fullName>
    </recommendedName>
</protein>
<feature type="transmembrane region" description="Helical" evidence="13">
    <location>
        <begin position="163"/>
        <end position="184"/>
    </location>
</feature>
<dbReference type="SUPFAM" id="SSF82866">
    <property type="entry name" value="Multidrug efflux transporter AcrB transmembrane domain"/>
    <property type="match status" value="1"/>
</dbReference>
<dbReference type="EMBL" id="SMGG01000006">
    <property type="protein sequence ID" value="TCK59489.1"/>
    <property type="molecule type" value="Genomic_DNA"/>
</dbReference>
<dbReference type="PANTHER" id="PTHR30081:SF8">
    <property type="entry name" value="PROTEIN TRANSLOCASE SUBUNIT SECF"/>
    <property type="match status" value="1"/>
</dbReference>
<feature type="transmembrane region" description="Helical" evidence="13">
    <location>
        <begin position="17"/>
        <end position="36"/>
    </location>
</feature>
<keyword evidence="16" id="KW-1185">Reference proteome</keyword>
<evidence type="ECO:0000256" key="9">
    <source>
        <dbReference type="ARBA" id="ARBA00059018"/>
    </source>
</evidence>
<evidence type="ECO:0000256" key="10">
    <source>
        <dbReference type="ARBA" id="ARBA00060856"/>
    </source>
</evidence>
<dbReference type="HAMAP" id="MF_01464_B">
    <property type="entry name" value="SecF_B"/>
    <property type="match status" value="1"/>
</dbReference>
<feature type="transmembrane region" description="Helical" evidence="13">
    <location>
        <begin position="267"/>
        <end position="294"/>
    </location>
</feature>
<dbReference type="InterPro" id="IPR022645">
    <property type="entry name" value="SecD/SecF_bac"/>
</dbReference>
<evidence type="ECO:0000256" key="7">
    <source>
        <dbReference type="ARBA" id="ARBA00023010"/>
    </source>
</evidence>
<organism evidence="15 16">
    <name type="scientific">Seleniivibrio woodruffii</name>
    <dbReference type="NCBI Taxonomy" id="1078050"/>
    <lineage>
        <taxon>Bacteria</taxon>
        <taxon>Pseudomonadati</taxon>
        <taxon>Deferribacterota</taxon>
        <taxon>Deferribacteres</taxon>
        <taxon>Deferribacterales</taxon>
        <taxon>Geovibrionaceae</taxon>
        <taxon>Seleniivibrio</taxon>
    </lineage>
</organism>
<dbReference type="InterPro" id="IPR048634">
    <property type="entry name" value="SecD_SecF_C"/>
</dbReference>
<comment type="subcellular location">
    <subcellularLocation>
        <location evidence="1 13">Cell membrane</location>
        <topology evidence="1 13">Multi-pass membrane protein</topology>
    </subcellularLocation>
</comment>
<evidence type="ECO:0000256" key="1">
    <source>
        <dbReference type="ARBA" id="ARBA00004651"/>
    </source>
</evidence>
<evidence type="ECO:0000313" key="15">
    <source>
        <dbReference type="EMBL" id="TCK59489.1"/>
    </source>
</evidence>
<evidence type="ECO:0000256" key="12">
    <source>
        <dbReference type="ARBA" id="ARBA00065973"/>
    </source>
</evidence>
<keyword evidence="6 13" id="KW-1133">Transmembrane helix</keyword>
<dbReference type="PRINTS" id="PR01755">
    <property type="entry name" value="SECFTRNLCASE"/>
</dbReference>
<keyword evidence="3 13" id="KW-1003">Cell membrane</keyword>
<comment type="function">
    <text evidence="9 13">Part of the Sec protein translocase complex. Interacts with the SecYEG preprotein conducting channel. SecDF uses the proton motive force (PMF) to complete protein translocation after the ATP-dependent function of SecA.</text>
</comment>
<feature type="transmembrane region" description="Helical" evidence="13">
    <location>
        <begin position="239"/>
        <end position="261"/>
    </location>
</feature>
<dbReference type="Proteomes" id="UP000294614">
    <property type="component" value="Unassembled WGS sequence"/>
</dbReference>
<comment type="similarity">
    <text evidence="11">In the N-terminal section; belongs to the SecD/SecF family. SecD subfamily.</text>
</comment>
<dbReference type="Pfam" id="PF07549">
    <property type="entry name" value="Sec_GG"/>
    <property type="match status" value="1"/>
</dbReference>
<dbReference type="AlphaFoldDB" id="A0A4R1K8N3"/>
<evidence type="ECO:0000256" key="8">
    <source>
        <dbReference type="ARBA" id="ARBA00023136"/>
    </source>
</evidence>
<dbReference type="InterPro" id="IPR022646">
    <property type="entry name" value="SecD/SecF_CS"/>
</dbReference>
<evidence type="ECO:0000256" key="3">
    <source>
        <dbReference type="ARBA" id="ARBA00022475"/>
    </source>
</evidence>
<dbReference type="GO" id="GO:0005886">
    <property type="term" value="C:plasma membrane"/>
    <property type="evidence" value="ECO:0007669"/>
    <property type="project" value="UniProtKB-SubCell"/>
</dbReference>
<comment type="caution">
    <text evidence="15">The sequence shown here is derived from an EMBL/GenBank/DDBJ whole genome shotgun (WGS) entry which is preliminary data.</text>
</comment>
<keyword evidence="2 13" id="KW-0813">Transport</keyword>
<dbReference type="InterPro" id="IPR055344">
    <property type="entry name" value="SecD_SecF_C_bact"/>
</dbReference>
<feature type="domain" description="Protein export membrane protein SecD/SecF C-terminal" evidence="14">
    <location>
        <begin position="112"/>
        <end position="296"/>
    </location>
</feature>
<dbReference type="PANTHER" id="PTHR30081">
    <property type="entry name" value="PROTEIN-EXPORT MEMBRANE PROTEIN SEC"/>
    <property type="match status" value="1"/>
</dbReference>
<dbReference type="NCBIfam" id="TIGR00966">
    <property type="entry name" value="transloc_SecF"/>
    <property type="match status" value="1"/>
</dbReference>
<comment type="subunit">
    <text evidence="12">Part of the essential Sec protein translocation apparatus which comprises SecA, SecYEG and auxiliary proteins SecDF-YajC and YidC.</text>
</comment>
<sequence>MFELIKQGTKIDFMGKAYIFFAISGFFILISLGLIFTKGFTYGIDFAGGTVFQVEFEKTPNLDTIRNVMNKANVGEAVIQNFGSDRDVLIRVEKNDEDLKRVSESIENGLTQEMKDNKFQVVRVEQVGPQVGKDLKKMAFNAVIYSIIAVLIYVAVRFQFVFASAAIIALVHDVIITLGFFSLLGKEISISVIAAVLTLVGYSLNDTIVIFDRIREKMREDKEGKISLRDLMNNSINETLSRTIITSFLTFLSVIALYFFGGEVINGFSFALMVGIIVGSYSSIACASALIYVIKKK</sequence>
<dbReference type="GO" id="GO:0043952">
    <property type="term" value="P:protein transport by the Sec complex"/>
    <property type="evidence" value="ECO:0007669"/>
    <property type="project" value="UniProtKB-UniRule"/>
</dbReference>
<name>A0A4R1K8N3_9BACT</name>
<dbReference type="GO" id="GO:0015450">
    <property type="term" value="F:protein-transporting ATPase activity"/>
    <property type="evidence" value="ECO:0007669"/>
    <property type="project" value="InterPro"/>
</dbReference>
<reference evidence="15 16" key="1">
    <citation type="submission" date="2019-03" db="EMBL/GenBank/DDBJ databases">
        <title>Genomic Encyclopedia of Type Strains, Phase IV (KMG-IV): sequencing the most valuable type-strain genomes for metagenomic binning, comparative biology and taxonomic classification.</title>
        <authorList>
            <person name="Goeker M."/>
        </authorList>
    </citation>
    <scope>NUCLEOTIDE SEQUENCE [LARGE SCALE GENOMIC DNA]</scope>
    <source>
        <strain evidence="15 16">DSM 24984</strain>
    </source>
</reference>
<evidence type="ECO:0000256" key="11">
    <source>
        <dbReference type="ARBA" id="ARBA00061053"/>
    </source>
</evidence>